<keyword evidence="2" id="KW-1185">Reference proteome</keyword>
<reference evidence="1" key="3">
    <citation type="submission" date="2025-09" db="UniProtKB">
        <authorList>
            <consortium name="Ensembl"/>
        </authorList>
    </citation>
    <scope>IDENTIFICATION</scope>
</reference>
<proteinExistence type="predicted"/>
<evidence type="ECO:0000313" key="2">
    <source>
        <dbReference type="Proteomes" id="UP000694547"/>
    </source>
</evidence>
<dbReference type="GeneTree" id="ENSGT00950000185355"/>
<name>A0A8C8W2F0_PERMB</name>
<dbReference type="Ensembl" id="ENSPEMT00000035514.1">
    <property type="protein sequence ID" value="ENSPEMP00000032530.1"/>
    <property type="gene ID" value="ENSPEMG00000028262.1"/>
</dbReference>
<reference evidence="1" key="2">
    <citation type="submission" date="2025-08" db="UniProtKB">
        <authorList>
            <consortium name="Ensembl"/>
        </authorList>
    </citation>
    <scope>IDENTIFICATION</scope>
</reference>
<organism evidence="1 2">
    <name type="scientific">Peromyscus maniculatus bairdii</name>
    <name type="common">Prairie deer mouse</name>
    <dbReference type="NCBI Taxonomy" id="230844"/>
    <lineage>
        <taxon>Eukaryota</taxon>
        <taxon>Metazoa</taxon>
        <taxon>Chordata</taxon>
        <taxon>Craniata</taxon>
        <taxon>Vertebrata</taxon>
        <taxon>Euteleostomi</taxon>
        <taxon>Mammalia</taxon>
        <taxon>Eutheria</taxon>
        <taxon>Euarchontoglires</taxon>
        <taxon>Glires</taxon>
        <taxon>Rodentia</taxon>
        <taxon>Myomorpha</taxon>
        <taxon>Muroidea</taxon>
        <taxon>Cricetidae</taxon>
        <taxon>Neotominae</taxon>
        <taxon>Peromyscus</taxon>
    </lineage>
</organism>
<sequence>LLFFPDFYFNVDNGYLKGLVCSLKAGVLSQADYFNLVQLEIPHPGTSRGSCRGHIAV</sequence>
<protein>
    <submittedName>
        <fullName evidence="1">Uncharacterized protein</fullName>
    </submittedName>
</protein>
<reference evidence="1 2" key="1">
    <citation type="submission" date="2018-10" db="EMBL/GenBank/DDBJ databases">
        <title>Improved assembly of the deer mouse Peromyscus maniculatus genome.</title>
        <authorList>
            <person name="Lassance J.-M."/>
            <person name="Hoekstra H.E."/>
        </authorList>
    </citation>
    <scope>NUCLEOTIDE SEQUENCE [LARGE SCALE GENOMIC DNA]</scope>
</reference>
<dbReference type="Proteomes" id="UP000694547">
    <property type="component" value="Chromosome X"/>
</dbReference>
<accession>A0A8C8W2F0</accession>
<dbReference type="AlphaFoldDB" id="A0A8C8W2F0"/>
<evidence type="ECO:0000313" key="1">
    <source>
        <dbReference type="Ensembl" id="ENSPEMP00000032530.1"/>
    </source>
</evidence>